<sequence>MSVDASRAGGLKPPLPGGHAGRQAGGVFVSTGIFASVVLEERGGAQAPAAAAVAAASASTVSGSAANHVVLR</sequence>
<evidence type="ECO:0000256" key="1">
    <source>
        <dbReference type="SAM" id="MobiDB-lite"/>
    </source>
</evidence>
<dbReference type="Proteomes" id="UP000722485">
    <property type="component" value="Unassembled WGS sequence"/>
</dbReference>
<organism evidence="2 3">
    <name type="scientific">Cylindrodendrum hubeiense</name>
    <dbReference type="NCBI Taxonomy" id="595255"/>
    <lineage>
        <taxon>Eukaryota</taxon>
        <taxon>Fungi</taxon>
        <taxon>Dikarya</taxon>
        <taxon>Ascomycota</taxon>
        <taxon>Pezizomycotina</taxon>
        <taxon>Sordariomycetes</taxon>
        <taxon>Hypocreomycetidae</taxon>
        <taxon>Hypocreales</taxon>
        <taxon>Nectriaceae</taxon>
        <taxon>Cylindrodendrum</taxon>
    </lineage>
</organism>
<accession>A0A9P5H5E6</accession>
<dbReference type="EMBL" id="JAANBB010000228">
    <property type="protein sequence ID" value="KAF7546060.1"/>
    <property type="molecule type" value="Genomic_DNA"/>
</dbReference>
<keyword evidence="3" id="KW-1185">Reference proteome</keyword>
<feature type="region of interest" description="Disordered" evidence="1">
    <location>
        <begin position="1"/>
        <end position="22"/>
    </location>
</feature>
<name>A0A9P5H5E6_9HYPO</name>
<dbReference type="AlphaFoldDB" id="A0A9P5H5E6"/>
<comment type="caution">
    <text evidence="2">The sequence shown here is derived from an EMBL/GenBank/DDBJ whole genome shotgun (WGS) entry which is preliminary data.</text>
</comment>
<evidence type="ECO:0000313" key="3">
    <source>
        <dbReference type="Proteomes" id="UP000722485"/>
    </source>
</evidence>
<protein>
    <submittedName>
        <fullName evidence="2">Uncharacterized protein</fullName>
    </submittedName>
</protein>
<gene>
    <name evidence="2" type="ORF">G7Z17_g8708</name>
</gene>
<evidence type="ECO:0000313" key="2">
    <source>
        <dbReference type="EMBL" id="KAF7546060.1"/>
    </source>
</evidence>
<proteinExistence type="predicted"/>
<reference evidence="2" key="1">
    <citation type="submission" date="2020-03" db="EMBL/GenBank/DDBJ databases">
        <title>Draft Genome Sequence of Cylindrodendrum hubeiense.</title>
        <authorList>
            <person name="Buettner E."/>
            <person name="Kellner H."/>
        </authorList>
    </citation>
    <scope>NUCLEOTIDE SEQUENCE</scope>
    <source>
        <strain evidence="2">IHI 201604</strain>
    </source>
</reference>